<dbReference type="PANTHER" id="PTHR11895:SF7">
    <property type="entry name" value="GLUTAMYL-TRNA(GLN) AMIDOTRANSFERASE SUBUNIT A, MITOCHONDRIAL"/>
    <property type="match status" value="1"/>
</dbReference>
<dbReference type="AlphaFoldDB" id="A0A109WA01"/>
<dbReference type="PANTHER" id="PTHR11895">
    <property type="entry name" value="TRANSAMIDASE"/>
    <property type="match status" value="1"/>
</dbReference>
<dbReference type="InterPro" id="IPR020556">
    <property type="entry name" value="Amidase_CS"/>
</dbReference>
<dbReference type="InterPro" id="IPR023631">
    <property type="entry name" value="Amidase_dom"/>
</dbReference>
<gene>
    <name evidence="4" type="ORF">AXF13_12155</name>
</gene>
<evidence type="ECO:0000313" key="5">
    <source>
        <dbReference type="Proteomes" id="UP000069241"/>
    </source>
</evidence>
<evidence type="ECO:0000256" key="1">
    <source>
        <dbReference type="ARBA" id="ARBA00009199"/>
    </source>
</evidence>
<keyword evidence="2" id="KW-0408">Iron</keyword>
<comment type="similarity">
    <text evidence="1">Belongs to the amidase family.</text>
</comment>
<keyword evidence="2" id="KW-0411">Iron-sulfur</keyword>
<keyword evidence="2" id="KW-0479">Metal-binding</keyword>
<dbReference type="PROSITE" id="PS51318">
    <property type="entry name" value="TAT"/>
    <property type="match status" value="1"/>
</dbReference>
<dbReference type="GO" id="GO:0051536">
    <property type="term" value="F:iron-sulfur cluster binding"/>
    <property type="evidence" value="ECO:0007669"/>
    <property type="project" value="UniProtKB-KW"/>
</dbReference>
<dbReference type="Proteomes" id="UP000069241">
    <property type="component" value="Chromosome"/>
</dbReference>
<organism evidence="4 5">
    <name type="scientific">Desulfovibrio fairfieldensis</name>
    <dbReference type="NCBI Taxonomy" id="44742"/>
    <lineage>
        <taxon>Bacteria</taxon>
        <taxon>Pseudomonadati</taxon>
        <taxon>Thermodesulfobacteriota</taxon>
        <taxon>Desulfovibrionia</taxon>
        <taxon>Desulfovibrionales</taxon>
        <taxon>Desulfovibrionaceae</taxon>
        <taxon>Desulfovibrio</taxon>
    </lineage>
</organism>
<name>A0A109WA01_9BACT</name>
<dbReference type="InterPro" id="IPR006311">
    <property type="entry name" value="TAT_signal"/>
</dbReference>
<dbReference type="InterPro" id="IPR036928">
    <property type="entry name" value="AS_sf"/>
</dbReference>
<dbReference type="SUPFAM" id="SSF75304">
    <property type="entry name" value="Amidase signature (AS) enzymes"/>
    <property type="match status" value="1"/>
</dbReference>
<accession>A0A109WA01</accession>
<dbReference type="EMBL" id="CP014229">
    <property type="protein sequence ID" value="AMD90813.1"/>
    <property type="molecule type" value="Genomic_DNA"/>
</dbReference>
<dbReference type="Pfam" id="PF01425">
    <property type="entry name" value="Amidase"/>
    <property type="match status" value="1"/>
</dbReference>
<feature type="domain" description="Amidase" evidence="3">
    <location>
        <begin position="91"/>
        <end position="501"/>
    </location>
</feature>
<evidence type="ECO:0000256" key="2">
    <source>
        <dbReference type="ARBA" id="ARBA00023014"/>
    </source>
</evidence>
<dbReference type="PROSITE" id="PS00571">
    <property type="entry name" value="AMIDASES"/>
    <property type="match status" value="1"/>
</dbReference>
<evidence type="ECO:0000313" key="4">
    <source>
        <dbReference type="EMBL" id="AMD90813.1"/>
    </source>
</evidence>
<dbReference type="STRING" id="44742.AXF13_12155"/>
<sequence length="531" mass="57396">MISVIKRRDFLRLSAIAAIEAGLFSIGFPRSSLAGAPAKEGLAYLTAVEQIQYFREGALSPVDVLTAQIERINKYNGPLNTSGRELKDYLKFNGQVNAVTYEHFGQAMQAAKEAEKRYKSGSARALEGVTVAVKDENDVRGWRVTMGSVLLQDAPPAGENAAIIDMLLSEGAILHIQTTVPELYIHSQTWSRLWGVTRNPWNLHYAVGGSSGGSGAALAAGFTTLATGSDMGGSIRIPASLCGLYGFKAPFGRVPTSETTFETLGPLARTFDDMVLMQNVITGPHPKVHAALRPKLDYPRTYGGLKGVRIALDYFESWIPEGIDPSVREALADAAAVLRGQGAVVDEVRLGWSYAGQYKTFMHGLLSTGIGAMLLNAGQHRDKLTSYAAHFLKEARNGGPEAMAAADELATRLHRQLQQDVFGKGYRALLMPTLATPYFPADNDPTTDTVMVNGKPVKGMAHVLTYIWNLLSRYPVVDVPVGIAGNNIPIGMQVVGNTFDDLAAFQVASGYSRAGLHLYKGDLFPDYRNKA</sequence>
<proteinExistence type="inferred from homology"/>
<keyword evidence="5" id="KW-1185">Reference proteome</keyword>
<dbReference type="GO" id="GO:0016740">
    <property type="term" value="F:transferase activity"/>
    <property type="evidence" value="ECO:0007669"/>
    <property type="project" value="UniProtKB-KW"/>
</dbReference>
<dbReference type="RefSeq" id="WP_062253588.1">
    <property type="nucleotide sequence ID" value="NZ_CP014229.1"/>
</dbReference>
<evidence type="ECO:0000259" key="3">
    <source>
        <dbReference type="Pfam" id="PF01425"/>
    </source>
</evidence>
<protein>
    <submittedName>
        <fullName evidence="4">Glutamyl-tRNA amidotransferase</fullName>
    </submittedName>
</protein>
<keyword evidence="4" id="KW-0808">Transferase</keyword>
<reference evidence="5" key="1">
    <citation type="submission" date="2016-02" db="EMBL/GenBank/DDBJ databases">
        <authorList>
            <person name="Holder M.E."/>
            <person name="Ajami N.J."/>
            <person name="Petrosino J.F."/>
        </authorList>
    </citation>
    <scope>NUCLEOTIDE SEQUENCE [LARGE SCALE GENOMIC DNA]</scope>
    <source>
        <strain evidence="5">CCUG 45958</strain>
    </source>
</reference>
<dbReference type="InterPro" id="IPR000120">
    <property type="entry name" value="Amidase"/>
</dbReference>
<dbReference type="Gene3D" id="3.90.1300.10">
    <property type="entry name" value="Amidase signature (AS) domain"/>
    <property type="match status" value="1"/>
</dbReference>
<dbReference type="KEGG" id="dfi:AXF13_12155"/>